<keyword evidence="1" id="KW-0472">Membrane</keyword>
<feature type="transmembrane region" description="Helical" evidence="1">
    <location>
        <begin position="424"/>
        <end position="443"/>
    </location>
</feature>
<keyword evidence="1" id="KW-1133">Transmembrane helix</keyword>
<keyword evidence="1" id="KW-0812">Transmembrane</keyword>
<feature type="transmembrane region" description="Helical" evidence="1">
    <location>
        <begin position="289"/>
        <end position="311"/>
    </location>
</feature>
<feature type="transmembrane region" description="Helical" evidence="1">
    <location>
        <begin position="385"/>
        <end position="403"/>
    </location>
</feature>
<name>A0A7X2LWX8_9BURK</name>
<feature type="transmembrane region" description="Helical" evidence="1">
    <location>
        <begin position="106"/>
        <end position="130"/>
    </location>
</feature>
<proteinExistence type="predicted"/>
<accession>A0A7X2LWX8</accession>
<protein>
    <recommendedName>
        <fullName evidence="4">Fenitrothion hydrolase</fullName>
    </recommendedName>
</protein>
<feature type="transmembrane region" description="Helical" evidence="1">
    <location>
        <begin position="27"/>
        <end position="48"/>
    </location>
</feature>
<feature type="transmembrane region" description="Helical" evidence="1">
    <location>
        <begin position="179"/>
        <end position="197"/>
    </location>
</feature>
<sequence length="445" mass="48629">MKRWLLAAIPLPAQAHGFGQRFDLPLPLWMFMAGAGATVALTFALLAVQRHARARAPGQAHTVLARIPMAGPLALALRAAVLALYLLVIVAGYLGPQNPVKNIAPAMVWAIWWVGMAYVSALLGDLWALVNPLDTLYQWTVGDRPARLAWPRWLGVWPATLLFFAFVNMELNWEDSEHPASLATAMLLYSCATWLGMRVFGRRTWLAHGEVFAVVFGLLARFAPNQVRDGRWQVRPFGAGLLVEAPLQWSHIALLMLMLASVSFDGLMETQGWLDLQGSVGLPPAWARTAALLVLPLLFLLVYLGACRAIAWCGGGASLEATAGWYVLTLVPIAIAYHIAHYLSFLAMAAQYLIPLASDPLGLGWDLFGTRLYFIRLGIVDARMVWYVSLGAIIAGHVAAVWLGHQTALRQFGARAAVSQLPMLALMVGYTLLSLWIIAQPIVNG</sequence>
<feature type="transmembrane region" description="Helical" evidence="1">
    <location>
        <begin position="150"/>
        <end position="167"/>
    </location>
</feature>
<organism evidence="2 3">
    <name type="scientific">Pseudoduganella rivuli</name>
    <dbReference type="NCBI Taxonomy" id="2666085"/>
    <lineage>
        <taxon>Bacteria</taxon>
        <taxon>Pseudomonadati</taxon>
        <taxon>Pseudomonadota</taxon>
        <taxon>Betaproteobacteria</taxon>
        <taxon>Burkholderiales</taxon>
        <taxon>Oxalobacteraceae</taxon>
        <taxon>Telluria group</taxon>
        <taxon>Pseudoduganella</taxon>
    </lineage>
</organism>
<evidence type="ECO:0000313" key="2">
    <source>
        <dbReference type="EMBL" id="MRV76488.1"/>
    </source>
</evidence>
<dbReference type="RefSeq" id="WP_154382038.1">
    <property type="nucleotide sequence ID" value="NZ_WKJJ01000033.1"/>
</dbReference>
<reference evidence="2 3" key="1">
    <citation type="submission" date="2019-11" db="EMBL/GenBank/DDBJ databases">
        <title>Novel species isolated from a subtropical stream in China.</title>
        <authorList>
            <person name="Lu H."/>
        </authorList>
    </citation>
    <scope>NUCLEOTIDE SEQUENCE [LARGE SCALE GENOMIC DNA]</scope>
    <source>
        <strain evidence="2 3">FT92W</strain>
    </source>
</reference>
<evidence type="ECO:0000256" key="1">
    <source>
        <dbReference type="SAM" id="Phobius"/>
    </source>
</evidence>
<evidence type="ECO:0000313" key="3">
    <source>
        <dbReference type="Proteomes" id="UP000446768"/>
    </source>
</evidence>
<dbReference type="AlphaFoldDB" id="A0A7X2LWX8"/>
<gene>
    <name evidence="2" type="ORF">GJ700_32735</name>
</gene>
<feature type="transmembrane region" description="Helical" evidence="1">
    <location>
        <begin position="69"/>
        <end position="94"/>
    </location>
</feature>
<comment type="caution">
    <text evidence="2">The sequence shown here is derived from an EMBL/GenBank/DDBJ whole genome shotgun (WGS) entry which is preliminary data.</text>
</comment>
<dbReference type="Proteomes" id="UP000446768">
    <property type="component" value="Unassembled WGS sequence"/>
</dbReference>
<keyword evidence="3" id="KW-1185">Reference proteome</keyword>
<evidence type="ECO:0008006" key="4">
    <source>
        <dbReference type="Google" id="ProtNLM"/>
    </source>
</evidence>
<feature type="transmembrane region" description="Helical" evidence="1">
    <location>
        <begin position="323"/>
        <end position="349"/>
    </location>
</feature>
<dbReference type="EMBL" id="WKJJ01000033">
    <property type="protein sequence ID" value="MRV76488.1"/>
    <property type="molecule type" value="Genomic_DNA"/>
</dbReference>